<accession>A0ABT1IN41</accession>
<evidence type="ECO:0000313" key="2">
    <source>
        <dbReference type="Proteomes" id="UP001205185"/>
    </source>
</evidence>
<dbReference type="EMBL" id="JAMTCO010000019">
    <property type="protein sequence ID" value="MCP2273903.1"/>
    <property type="molecule type" value="Genomic_DNA"/>
</dbReference>
<comment type="caution">
    <text evidence="1">The sequence shown here is derived from an EMBL/GenBank/DDBJ whole genome shotgun (WGS) entry which is preliminary data.</text>
</comment>
<gene>
    <name evidence="1" type="ORF">LV75_006435</name>
</gene>
<dbReference type="Proteomes" id="UP001205185">
    <property type="component" value="Unassembled WGS sequence"/>
</dbReference>
<reference evidence="1 2" key="1">
    <citation type="submission" date="2022-06" db="EMBL/GenBank/DDBJ databases">
        <title>Genomic Encyclopedia of Archaeal and Bacterial Type Strains, Phase II (KMG-II): from individual species to whole genera.</title>
        <authorList>
            <person name="Goeker M."/>
        </authorList>
    </citation>
    <scope>NUCLEOTIDE SEQUENCE [LARGE SCALE GENOMIC DNA]</scope>
    <source>
        <strain evidence="1 2">DSM 44255</strain>
    </source>
</reference>
<evidence type="ECO:0000313" key="1">
    <source>
        <dbReference type="EMBL" id="MCP2273903.1"/>
    </source>
</evidence>
<keyword evidence="2" id="KW-1185">Reference proteome</keyword>
<proteinExistence type="predicted"/>
<name>A0ABT1IN41_9PSEU</name>
<dbReference type="RefSeq" id="WP_253891091.1">
    <property type="nucleotide sequence ID" value="NZ_BAAAVB010000010.1"/>
</dbReference>
<sequence>MHTPTVDVYAKLTTGCPMSYESIAAGETEFTLGGRMSGAVVLTFTDDALRDFLALATAAVGQSTTVQPSVDALAASGYPAE</sequence>
<protein>
    <submittedName>
        <fullName evidence="1">Uncharacterized protein</fullName>
    </submittedName>
</protein>
<organism evidence="1 2">
    <name type="scientific">Actinokineospora diospyrosa</name>
    <dbReference type="NCBI Taxonomy" id="103728"/>
    <lineage>
        <taxon>Bacteria</taxon>
        <taxon>Bacillati</taxon>
        <taxon>Actinomycetota</taxon>
        <taxon>Actinomycetes</taxon>
        <taxon>Pseudonocardiales</taxon>
        <taxon>Pseudonocardiaceae</taxon>
        <taxon>Actinokineospora</taxon>
    </lineage>
</organism>